<proteinExistence type="predicted"/>
<evidence type="ECO:0000313" key="2">
    <source>
        <dbReference type="Proteomes" id="UP000019205"/>
    </source>
</evidence>
<dbReference type="EMBL" id="AAOA02000004">
    <property type="protein sequence ID" value="ESZ89323.1"/>
    <property type="molecule type" value="Genomic_DNA"/>
</dbReference>
<dbReference type="STRING" id="314285.KT71_003703"/>
<gene>
    <name evidence="1" type="ORF">KT71_003703</name>
</gene>
<keyword evidence="2" id="KW-1185">Reference proteome</keyword>
<name>V7HRW9_9GAMM</name>
<dbReference type="Proteomes" id="UP000019205">
    <property type="component" value="Chromosome"/>
</dbReference>
<sequence>MIYRANKGPLVATMYMRDANVSLAVRNATIARVGSAIDTQFGED</sequence>
<accession>V7HRW9</accession>
<comment type="caution">
    <text evidence="1">The sequence shown here is derived from an EMBL/GenBank/DDBJ whole genome shotgun (WGS) entry which is preliminary data.</text>
</comment>
<dbReference type="HOGENOM" id="CLU_3214901_0_0_6"/>
<protein>
    <submittedName>
        <fullName evidence="1">Uncharacterized protein</fullName>
    </submittedName>
</protein>
<reference evidence="1 2" key="1">
    <citation type="journal article" date="2007" name="Proc. Natl. Acad. Sci. U.S.A.">
        <title>Characterization of a marine gammaproteobacterium capable of aerobic anoxygenic photosynthesis.</title>
        <authorList>
            <person name="Fuchs B.M."/>
            <person name="Spring S."/>
            <person name="Teeling H."/>
            <person name="Quast C."/>
            <person name="Wulf J."/>
            <person name="Schattenhofer M."/>
            <person name="Yan S."/>
            <person name="Ferriera S."/>
            <person name="Johnson J."/>
            <person name="Glockner F.O."/>
            <person name="Amann R."/>
        </authorList>
    </citation>
    <scope>NUCLEOTIDE SEQUENCE [LARGE SCALE GENOMIC DNA]</scope>
    <source>
        <strain evidence="1">KT71</strain>
    </source>
</reference>
<evidence type="ECO:0000313" key="1">
    <source>
        <dbReference type="EMBL" id="ESZ89323.1"/>
    </source>
</evidence>
<organism evidence="1 2">
    <name type="scientific">Congregibacter litoralis KT71</name>
    <dbReference type="NCBI Taxonomy" id="314285"/>
    <lineage>
        <taxon>Bacteria</taxon>
        <taxon>Pseudomonadati</taxon>
        <taxon>Pseudomonadota</taxon>
        <taxon>Gammaproteobacteria</taxon>
        <taxon>Cellvibrionales</taxon>
        <taxon>Halieaceae</taxon>
        <taxon>Congregibacter</taxon>
    </lineage>
</organism>
<dbReference type="AlphaFoldDB" id="V7HRW9"/>
<reference evidence="1 2" key="2">
    <citation type="journal article" date="2009" name="PLoS ONE">
        <title>The photosynthetic apparatus and its regulation in the aerobic gammaproteobacterium Congregibacter litoralis gen. nov., sp. nov.</title>
        <authorList>
            <person name="Spring S."/>
            <person name="Lunsdorf H."/>
            <person name="Fuchs B.M."/>
            <person name="Tindall B.J."/>
        </authorList>
    </citation>
    <scope>NUCLEOTIDE SEQUENCE [LARGE SCALE GENOMIC DNA]</scope>
    <source>
        <strain evidence="1">KT71</strain>
    </source>
</reference>